<dbReference type="SUPFAM" id="SSF64288">
    <property type="entry name" value="Chorismate lyase-like"/>
    <property type="match status" value="1"/>
</dbReference>
<keyword evidence="2" id="KW-0238">DNA-binding</keyword>
<dbReference type="PROSITE" id="PS50949">
    <property type="entry name" value="HTH_GNTR"/>
    <property type="match status" value="1"/>
</dbReference>
<gene>
    <name evidence="5" type="ORF">SAMN05192543_104297</name>
</gene>
<dbReference type="GO" id="GO:0003700">
    <property type="term" value="F:DNA-binding transcription factor activity"/>
    <property type="evidence" value="ECO:0007669"/>
    <property type="project" value="InterPro"/>
</dbReference>
<dbReference type="PANTHER" id="PTHR44846:SF1">
    <property type="entry name" value="MANNOSYL-D-GLYCERATE TRANSPORT_METABOLISM SYSTEM REPRESSOR MNGR-RELATED"/>
    <property type="match status" value="1"/>
</dbReference>
<dbReference type="OrthoDB" id="8584262at2"/>
<evidence type="ECO:0000256" key="3">
    <source>
        <dbReference type="ARBA" id="ARBA00023163"/>
    </source>
</evidence>
<dbReference type="Gene3D" id="1.10.10.10">
    <property type="entry name" value="Winged helix-like DNA-binding domain superfamily/Winged helix DNA-binding domain"/>
    <property type="match status" value="1"/>
</dbReference>
<keyword evidence="6" id="KW-1185">Reference proteome</keyword>
<evidence type="ECO:0000256" key="1">
    <source>
        <dbReference type="ARBA" id="ARBA00023015"/>
    </source>
</evidence>
<dbReference type="InterPro" id="IPR036388">
    <property type="entry name" value="WH-like_DNA-bd_sf"/>
</dbReference>
<evidence type="ECO:0000313" key="5">
    <source>
        <dbReference type="EMBL" id="SFI81091.1"/>
    </source>
</evidence>
<dbReference type="RefSeq" id="WP_091012106.1">
    <property type="nucleotide sequence ID" value="NZ_CP041743.1"/>
</dbReference>
<dbReference type="SMART" id="SM00345">
    <property type="entry name" value="HTH_GNTR"/>
    <property type="match status" value="1"/>
</dbReference>
<dbReference type="CDD" id="cd07377">
    <property type="entry name" value="WHTH_GntR"/>
    <property type="match status" value="1"/>
</dbReference>
<dbReference type="Gene3D" id="3.40.1410.10">
    <property type="entry name" value="Chorismate lyase-like"/>
    <property type="match status" value="1"/>
</dbReference>
<dbReference type="STRING" id="420953.SAMN05192543_104297"/>
<organism evidence="5 6">
    <name type="scientific">Paraburkholderia megapolitana</name>
    <dbReference type="NCBI Taxonomy" id="420953"/>
    <lineage>
        <taxon>Bacteria</taxon>
        <taxon>Pseudomonadati</taxon>
        <taxon>Pseudomonadota</taxon>
        <taxon>Betaproteobacteria</taxon>
        <taxon>Burkholderiales</taxon>
        <taxon>Burkholderiaceae</taxon>
        <taxon>Paraburkholderia</taxon>
    </lineage>
</organism>
<dbReference type="Proteomes" id="UP000199548">
    <property type="component" value="Unassembled WGS sequence"/>
</dbReference>
<feature type="domain" description="HTH gntR-type" evidence="4">
    <location>
        <begin position="17"/>
        <end position="85"/>
    </location>
</feature>
<dbReference type="GO" id="GO:0045892">
    <property type="term" value="P:negative regulation of DNA-templated transcription"/>
    <property type="evidence" value="ECO:0007669"/>
    <property type="project" value="TreeGrafter"/>
</dbReference>
<dbReference type="Pfam" id="PF07702">
    <property type="entry name" value="UTRA"/>
    <property type="match status" value="1"/>
</dbReference>
<evidence type="ECO:0000259" key="4">
    <source>
        <dbReference type="PROSITE" id="PS50949"/>
    </source>
</evidence>
<dbReference type="InterPro" id="IPR050679">
    <property type="entry name" value="Bact_HTH_transcr_reg"/>
</dbReference>
<dbReference type="InterPro" id="IPR000524">
    <property type="entry name" value="Tscrpt_reg_HTH_GntR"/>
</dbReference>
<protein>
    <submittedName>
        <fullName evidence="5">Transcriptional regulator, GntR family</fullName>
    </submittedName>
</protein>
<dbReference type="InterPro" id="IPR036390">
    <property type="entry name" value="WH_DNA-bd_sf"/>
</dbReference>
<evidence type="ECO:0000256" key="2">
    <source>
        <dbReference type="ARBA" id="ARBA00023125"/>
    </source>
</evidence>
<keyword evidence="3" id="KW-0804">Transcription</keyword>
<dbReference type="GO" id="GO:0003677">
    <property type="term" value="F:DNA binding"/>
    <property type="evidence" value="ECO:0007669"/>
    <property type="project" value="UniProtKB-KW"/>
</dbReference>
<dbReference type="PRINTS" id="PR00035">
    <property type="entry name" value="HTHGNTR"/>
</dbReference>
<name>A0A1I3L8P6_9BURK</name>
<dbReference type="EMBL" id="FOQU01000004">
    <property type="protein sequence ID" value="SFI81091.1"/>
    <property type="molecule type" value="Genomic_DNA"/>
</dbReference>
<dbReference type="InterPro" id="IPR011663">
    <property type="entry name" value="UTRA"/>
</dbReference>
<accession>A0A1I3L8P6</accession>
<dbReference type="SUPFAM" id="SSF46785">
    <property type="entry name" value="Winged helix' DNA-binding domain"/>
    <property type="match status" value="1"/>
</dbReference>
<dbReference type="AlphaFoldDB" id="A0A1I3L8P6"/>
<dbReference type="SMART" id="SM00866">
    <property type="entry name" value="UTRA"/>
    <property type="match status" value="1"/>
</dbReference>
<evidence type="ECO:0000313" key="6">
    <source>
        <dbReference type="Proteomes" id="UP000199548"/>
    </source>
</evidence>
<dbReference type="PANTHER" id="PTHR44846">
    <property type="entry name" value="MANNOSYL-D-GLYCERATE TRANSPORT/METABOLISM SYSTEM REPRESSOR MNGR-RELATED"/>
    <property type="match status" value="1"/>
</dbReference>
<sequence>MSTTPSAMPTLPRSRGTALHRQIFVVLRERIVTGRYAAGAVLPREEDLCEHFGVSRITARRALADLEAQGFVQRRQGIGTFVREDLPVARAAATLSFVDALHKSATDTKVEVLGVHIENVPASIAAQLQLAPDEPAVHALRLRKTGNVTLMVSDAWVPARFSKQVTASRLKKEALYEILMNQGVEFGRVIQEVTAVAADPTFAHWLGTDVGMPLLRVTRIVYDVSLEPVQHLTLTVSPEHSRIVTDLPVDKINTLGTGQIVHDVQPEELKRSKRRGV</sequence>
<dbReference type="InterPro" id="IPR028978">
    <property type="entry name" value="Chorismate_lyase_/UTRA_dom_sf"/>
</dbReference>
<keyword evidence="1" id="KW-0805">Transcription regulation</keyword>
<dbReference type="Pfam" id="PF00392">
    <property type="entry name" value="GntR"/>
    <property type="match status" value="1"/>
</dbReference>
<reference evidence="5 6" key="1">
    <citation type="submission" date="2016-10" db="EMBL/GenBank/DDBJ databases">
        <authorList>
            <person name="de Groot N.N."/>
        </authorList>
    </citation>
    <scope>NUCLEOTIDE SEQUENCE [LARGE SCALE GENOMIC DNA]</scope>
    <source>
        <strain evidence="5 6">LMG 23650</strain>
    </source>
</reference>
<proteinExistence type="predicted"/>